<sequence>MSDPTITILLILFAVAFCAGAIDAIAGGGGLITVPALLLAGVSPIQAIATNKFQGLFGTGTAAFTFLRKGHLNIRREWPVAALCFVLSFLGAYVASYVSSDVLEIALPVVLISIAIYFAFQPKLDDKSKRPLLPIALISFAALPLVGFYDGLFGPGAGSFYMLVLVALGGHGVLNATAKTKLFNFASNLGGFVSFLFLGVISWKIGAVMACGQILGARVGANLAITKGNTIIKPMLVTICVALALKLLFWS</sequence>
<dbReference type="EMBL" id="BMZF01000009">
    <property type="protein sequence ID" value="GHA59580.1"/>
    <property type="molecule type" value="Genomic_DNA"/>
</dbReference>
<feature type="transmembrane region" description="Helical" evidence="8">
    <location>
        <begin position="189"/>
        <end position="210"/>
    </location>
</feature>
<dbReference type="PANTHER" id="PTHR30269:SF0">
    <property type="entry name" value="MEMBRANE TRANSPORTER PROTEIN YFCA-RELATED"/>
    <property type="match status" value="1"/>
</dbReference>
<name>A0ABQ3DBJ7_9RHOB</name>
<evidence type="ECO:0000313" key="9">
    <source>
        <dbReference type="EMBL" id="GHA59580.1"/>
    </source>
</evidence>
<keyword evidence="7 8" id="KW-0472">Membrane</keyword>
<dbReference type="InterPro" id="IPR052017">
    <property type="entry name" value="TSUP"/>
</dbReference>
<protein>
    <recommendedName>
        <fullName evidence="8">Probable membrane transporter protein</fullName>
    </recommendedName>
</protein>
<dbReference type="Pfam" id="PF01925">
    <property type="entry name" value="TauE"/>
    <property type="match status" value="1"/>
</dbReference>
<feature type="transmembrane region" description="Helical" evidence="8">
    <location>
        <begin position="132"/>
        <end position="152"/>
    </location>
</feature>
<evidence type="ECO:0000256" key="3">
    <source>
        <dbReference type="ARBA" id="ARBA00022448"/>
    </source>
</evidence>
<keyword evidence="10" id="KW-1185">Reference proteome</keyword>
<gene>
    <name evidence="9" type="ORF">GCM10008927_26420</name>
</gene>
<keyword evidence="4 8" id="KW-1003">Cell membrane</keyword>
<dbReference type="PANTHER" id="PTHR30269">
    <property type="entry name" value="TRANSMEMBRANE PROTEIN YFCA"/>
    <property type="match status" value="1"/>
</dbReference>
<evidence type="ECO:0000256" key="2">
    <source>
        <dbReference type="ARBA" id="ARBA00009142"/>
    </source>
</evidence>
<dbReference type="InterPro" id="IPR002781">
    <property type="entry name" value="TM_pro_TauE-like"/>
</dbReference>
<comment type="caution">
    <text evidence="9">The sequence shown here is derived from an EMBL/GenBank/DDBJ whole genome shotgun (WGS) entry which is preliminary data.</text>
</comment>
<reference evidence="10" key="1">
    <citation type="journal article" date="2019" name="Int. J. Syst. Evol. Microbiol.">
        <title>The Global Catalogue of Microorganisms (GCM) 10K type strain sequencing project: providing services to taxonomists for standard genome sequencing and annotation.</title>
        <authorList>
            <consortium name="The Broad Institute Genomics Platform"/>
            <consortium name="The Broad Institute Genome Sequencing Center for Infectious Disease"/>
            <person name="Wu L."/>
            <person name="Ma J."/>
        </authorList>
    </citation>
    <scope>NUCLEOTIDE SEQUENCE [LARGE SCALE GENOMIC DNA]</scope>
    <source>
        <strain evidence="10">KCTC 32465</strain>
    </source>
</reference>
<evidence type="ECO:0000256" key="8">
    <source>
        <dbReference type="RuleBase" id="RU363041"/>
    </source>
</evidence>
<comment type="subcellular location">
    <subcellularLocation>
        <location evidence="1 8">Cell membrane</location>
        <topology evidence="1 8">Multi-pass membrane protein</topology>
    </subcellularLocation>
</comment>
<evidence type="ECO:0000256" key="5">
    <source>
        <dbReference type="ARBA" id="ARBA00022692"/>
    </source>
</evidence>
<organism evidence="9 10">
    <name type="scientific">Paramylibacter ulvae</name>
    <dbReference type="NCBI Taxonomy" id="1651968"/>
    <lineage>
        <taxon>Bacteria</taxon>
        <taxon>Pseudomonadati</taxon>
        <taxon>Pseudomonadota</taxon>
        <taxon>Alphaproteobacteria</taxon>
        <taxon>Rhodobacterales</taxon>
        <taxon>Paracoccaceae</taxon>
        <taxon>Paramylibacter</taxon>
    </lineage>
</organism>
<accession>A0ABQ3DBJ7</accession>
<dbReference type="RefSeq" id="WP_189641211.1">
    <property type="nucleotide sequence ID" value="NZ_BMZF01000009.1"/>
</dbReference>
<proteinExistence type="inferred from homology"/>
<evidence type="ECO:0000256" key="7">
    <source>
        <dbReference type="ARBA" id="ARBA00023136"/>
    </source>
</evidence>
<evidence type="ECO:0000256" key="1">
    <source>
        <dbReference type="ARBA" id="ARBA00004651"/>
    </source>
</evidence>
<comment type="similarity">
    <text evidence="2 8">Belongs to the 4-toluene sulfonate uptake permease (TSUP) (TC 2.A.102) family.</text>
</comment>
<feature type="transmembrane region" description="Helical" evidence="8">
    <location>
        <begin position="102"/>
        <end position="120"/>
    </location>
</feature>
<evidence type="ECO:0000256" key="6">
    <source>
        <dbReference type="ARBA" id="ARBA00022989"/>
    </source>
</evidence>
<evidence type="ECO:0000313" key="10">
    <source>
        <dbReference type="Proteomes" id="UP000634455"/>
    </source>
</evidence>
<keyword evidence="5 8" id="KW-0812">Transmembrane</keyword>
<feature type="transmembrane region" description="Helical" evidence="8">
    <location>
        <begin position="158"/>
        <end position="177"/>
    </location>
</feature>
<keyword evidence="6 8" id="KW-1133">Transmembrane helix</keyword>
<feature type="transmembrane region" description="Helical" evidence="8">
    <location>
        <begin position="230"/>
        <end position="249"/>
    </location>
</feature>
<feature type="transmembrane region" description="Helical" evidence="8">
    <location>
        <begin position="78"/>
        <end position="96"/>
    </location>
</feature>
<keyword evidence="3" id="KW-0813">Transport</keyword>
<evidence type="ECO:0000256" key="4">
    <source>
        <dbReference type="ARBA" id="ARBA00022475"/>
    </source>
</evidence>
<dbReference type="Proteomes" id="UP000634455">
    <property type="component" value="Unassembled WGS sequence"/>
</dbReference>